<evidence type="ECO:0000313" key="4">
    <source>
        <dbReference type="Proteomes" id="UP001221217"/>
    </source>
</evidence>
<evidence type="ECO:0000259" key="2">
    <source>
        <dbReference type="Pfam" id="PF20157"/>
    </source>
</evidence>
<protein>
    <submittedName>
        <fullName evidence="3">DUF115 domain-containing protein</fullName>
    </submittedName>
</protein>
<dbReference type="PANTHER" id="PTHR41786">
    <property type="entry name" value="MOTILITY ACCESSORY FACTOR MAF"/>
    <property type="match status" value="1"/>
</dbReference>
<sequence>MSSNNSADFYQTNIEKMQLRYPSFKRDIIDKYSPSNELTVSETPEGLPAACIEGHWIHSSRYPRKEALKLVKSGIKKRTGVCLVYGFGLGYHIEAILEVFPELQILIAEPEPELFLRALQLRDFSTLIESSQTGFLLNTPPDVLTSILSRYKTANYQSLKLRSLYDRNSDYYQRLDNEFSTFIRKKETNLNTLNRFGKTWTRNLFRNIEVFRNAGDSGIWYGNFTFSPALVVAAGPSLDDVLPVLPELGRRCIIICVDTALRAVLSAGVSPDFIVVVDPQYLNSRHIDNIFLSEKLKGTVLISESSTHPAVFRNNRLPVFFFRSVFPLGKLIERHAGIVSELGAGGSVSTTAWDFARRLGCPQIYTTGLDLGFPEKRTHCRTSLASFYTQLKSTRKNPADSINFAGLMNADPYFLDNNSGGKTLTDNRLIIYKWWFEGQIKPGSAVEMFNLSADGIKIEGMNYSSVENLLKKSEIRAEINTVAANIREQSSSKYGNDSFKEITQLIATIIKECGRLESICGEALEILYPLKNASNKNELENGFSKLSTCDKKISDSPSKELTGFIIQPVLNEIIDEEKSMFENSEKLYKSILEACSYHRIHAERALLRIKD</sequence>
<feature type="domain" description="6-hydroxymethylpterin diphosphokinase MptE-like" evidence="1">
    <location>
        <begin position="206"/>
        <end position="375"/>
    </location>
</feature>
<proteinExistence type="predicted"/>
<accession>A0AAJ1IFY2</accession>
<feature type="domain" description="Glycosyltransferase Maf N-terminal" evidence="2">
    <location>
        <begin position="77"/>
        <end position="133"/>
    </location>
</feature>
<dbReference type="Proteomes" id="UP001221217">
    <property type="component" value="Unassembled WGS sequence"/>
</dbReference>
<organism evidence="3 4">
    <name type="scientific">Candidatus Thalassospirochaeta sargassi</name>
    <dbReference type="NCBI Taxonomy" id="3119039"/>
    <lineage>
        <taxon>Bacteria</taxon>
        <taxon>Pseudomonadati</taxon>
        <taxon>Spirochaetota</taxon>
        <taxon>Spirochaetia</taxon>
        <taxon>Spirochaetales</taxon>
        <taxon>Spirochaetaceae</taxon>
        <taxon>Candidatus Thalassospirochaeta</taxon>
    </lineage>
</organism>
<name>A0AAJ1IFY2_9SPIO</name>
<dbReference type="AlphaFoldDB" id="A0AAJ1IFY2"/>
<dbReference type="PANTHER" id="PTHR41786:SF1">
    <property type="entry name" value="6-HYDROXYMETHYLPTERIN DIPHOSPHOKINASE MPTE-LIKE DOMAIN-CONTAINING PROTEIN"/>
    <property type="match status" value="1"/>
</dbReference>
<dbReference type="InterPro" id="IPR045376">
    <property type="entry name" value="Maf_N"/>
</dbReference>
<dbReference type="InterPro" id="IPR002826">
    <property type="entry name" value="MptE-like"/>
</dbReference>
<reference evidence="3 4" key="1">
    <citation type="submission" date="2022-12" db="EMBL/GenBank/DDBJ databases">
        <title>Metagenome assembled genome from gulf of manar.</title>
        <authorList>
            <person name="Kohli P."/>
            <person name="Pk S."/>
            <person name="Venkata Ramana C."/>
            <person name="Sasikala C."/>
        </authorList>
    </citation>
    <scope>NUCLEOTIDE SEQUENCE [LARGE SCALE GENOMIC DNA]</scope>
    <source>
        <strain evidence="3">JB008</strain>
    </source>
</reference>
<evidence type="ECO:0000259" key="1">
    <source>
        <dbReference type="Pfam" id="PF01973"/>
    </source>
</evidence>
<comment type="caution">
    <text evidence="3">The sequence shown here is derived from an EMBL/GenBank/DDBJ whole genome shotgun (WGS) entry which is preliminary data.</text>
</comment>
<dbReference type="Pfam" id="PF01973">
    <property type="entry name" value="MptE-like"/>
    <property type="match status" value="1"/>
</dbReference>
<dbReference type="EMBL" id="JAQQAL010000051">
    <property type="protein sequence ID" value="MDC7228599.1"/>
    <property type="molecule type" value="Genomic_DNA"/>
</dbReference>
<evidence type="ECO:0000313" key="3">
    <source>
        <dbReference type="EMBL" id="MDC7228599.1"/>
    </source>
</evidence>
<dbReference type="Pfam" id="PF20157">
    <property type="entry name" value="Maf_flag10_N"/>
    <property type="match status" value="1"/>
</dbReference>
<gene>
    <name evidence="3" type="ORF">PQJ61_17690</name>
</gene>